<sequence>MRTLKAVLFFHVVLSKCFPSVCSAVCAFVLVSEGTAKESLVSGIGGAWNLRGSLLPGRRMINKTRLVCKVVDLLCAFFKWSAFQMFDDRTRYLNVYGNQLKVTYNHGTIFEEYVIDSQPFLFERWLSCTVFLTAIFLHLGLHHHHTHILALLCFVLAILALIKLHTKVKKESLLIVKTVGLQITTIFATGRKSAKFISWERIQGVVINETITMHQVLFYLAILLKYGHGTEILPIFQHTLPRLDCLKNIYKSIHQIVNKVQHD</sequence>
<proteinExistence type="inferred from homology"/>
<keyword evidence="4" id="KW-0732">Signal</keyword>
<dbReference type="OrthoDB" id="6256716at2759"/>
<evidence type="ECO:0000259" key="5">
    <source>
        <dbReference type="Pfam" id="PF10181"/>
    </source>
</evidence>
<comment type="similarity">
    <text evidence="2">Belongs to the PIGH family.</text>
</comment>
<dbReference type="InterPro" id="IPR019328">
    <property type="entry name" value="PIGH-H_dom"/>
</dbReference>
<gene>
    <name evidence="6" type="ORF">DAPPUDRAFT_117382</name>
</gene>
<keyword evidence="3" id="KW-1133">Transmembrane helix</keyword>
<evidence type="ECO:0000313" key="7">
    <source>
        <dbReference type="Proteomes" id="UP000000305"/>
    </source>
</evidence>
<dbReference type="KEGG" id="dpx:DAPPUDRAFT_117382"/>
<dbReference type="HOGENOM" id="CLU_1058683_0_0_1"/>
<feature type="chain" id="PRO_5003241307" description="Phosphatidylinositol N-acetylglucosaminyltransferase subunit H conserved domain-containing protein" evidence="4">
    <location>
        <begin position="24"/>
        <end position="263"/>
    </location>
</feature>
<evidence type="ECO:0000256" key="1">
    <source>
        <dbReference type="ARBA" id="ARBA00004687"/>
    </source>
</evidence>
<dbReference type="GO" id="GO:0006506">
    <property type="term" value="P:GPI anchor biosynthetic process"/>
    <property type="evidence" value="ECO:0000318"/>
    <property type="project" value="GO_Central"/>
</dbReference>
<dbReference type="STRING" id="6669.E9HSG8"/>
<dbReference type="PANTHER" id="PTHR15231">
    <property type="entry name" value="PHOSPHATIDYLINOSITOL N-ACETYLGLUCOSAMINYLTRANSFERASE SUBUNIT H"/>
    <property type="match status" value="1"/>
</dbReference>
<dbReference type="EMBL" id="GL732751">
    <property type="protein sequence ID" value="EFX65319.1"/>
    <property type="molecule type" value="Genomic_DNA"/>
</dbReference>
<dbReference type="Pfam" id="PF10181">
    <property type="entry name" value="PIG-H"/>
    <property type="match status" value="1"/>
</dbReference>
<reference evidence="6 7" key="1">
    <citation type="journal article" date="2011" name="Science">
        <title>The ecoresponsive genome of Daphnia pulex.</title>
        <authorList>
            <person name="Colbourne J.K."/>
            <person name="Pfrender M.E."/>
            <person name="Gilbert D."/>
            <person name="Thomas W.K."/>
            <person name="Tucker A."/>
            <person name="Oakley T.H."/>
            <person name="Tokishita S."/>
            <person name="Aerts A."/>
            <person name="Arnold G.J."/>
            <person name="Basu M.K."/>
            <person name="Bauer D.J."/>
            <person name="Caceres C.E."/>
            <person name="Carmel L."/>
            <person name="Casola C."/>
            <person name="Choi J.H."/>
            <person name="Detter J.C."/>
            <person name="Dong Q."/>
            <person name="Dusheyko S."/>
            <person name="Eads B.D."/>
            <person name="Frohlich T."/>
            <person name="Geiler-Samerotte K.A."/>
            <person name="Gerlach D."/>
            <person name="Hatcher P."/>
            <person name="Jogdeo S."/>
            <person name="Krijgsveld J."/>
            <person name="Kriventseva E.V."/>
            <person name="Kultz D."/>
            <person name="Laforsch C."/>
            <person name="Lindquist E."/>
            <person name="Lopez J."/>
            <person name="Manak J.R."/>
            <person name="Muller J."/>
            <person name="Pangilinan J."/>
            <person name="Patwardhan R.P."/>
            <person name="Pitluck S."/>
            <person name="Pritham E.J."/>
            <person name="Rechtsteiner A."/>
            <person name="Rho M."/>
            <person name="Rogozin I.B."/>
            <person name="Sakarya O."/>
            <person name="Salamov A."/>
            <person name="Schaack S."/>
            <person name="Shapiro H."/>
            <person name="Shiga Y."/>
            <person name="Skalitzky C."/>
            <person name="Smith Z."/>
            <person name="Souvorov A."/>
            <person name="Sung W."/>
            <person name="Tang Z."/>
            <person name="Tsuchiya D."/>
            <person name="Tu H."/>
            <person name="Vos H."/>
            <person name="Wang M."/>
            <person name="Wolf Y.I."/>
            <person name="Yamagata H."/>
            <person name="Yamada T."/>
            <person name="Ye Y."/>
            <person name="Shaw J.R."/>
            <person name="Andrews J."/>
            <person name="Crease T.J."/>
            <person name="Tang H."/>
            <person name="Lucas S.M."/>
            <person name="Robertson H.M."/>
            <person name="Bork P."/>
            <person name="Koonin E.V."/>
            <person name="Zdobnov E.M."/>
            <person name="Grigoriev I.V."/>
            <person name="Lynch M."/>
            <person name="Boore J.L."/>
        </authorList>
    </citation>
    <scope>NUCLEOTIDE SEQUENCE [LARGE SCALE GENOMIC DNA]</scope>
</reference>
<comment type="pathway">
    <text evidence="1">Glycolipid biosynthesis; glycosylphosphatidylinositol-anchor biosynthesis.</text>
</comment>
<dbReference type="UniPathway" id="UPA00196"/>
<keyword evidence="3" id="KW-0472">Membrane</keyword>
<dbReference type="PANTHER" id="PTHR15231:SF1">
    <property type="entry name" value="PHOSPHATIDYLINOSITOL N-ACETYLGLUCOSAMINYLTRANSFERASE SUBUNIT H"/>
    <property type="match status" value="1"/>
</dbReference>
<dbReference type="GO" id="GO:0000506">
    <property type="term" value="C:glycosylphosphatidylinositol-N-acetylglucosaminyltransferase (GPI-GnT) complex"/>
    <property type="evidence" value="ECO:0000318"/>
    <property type="project" value="GO_Central"/>
</dbReference>
<dbReference type="InParanoid" id="E9HSG8"/>
<feature type="signal peptide" evidence="4">
    <location>
        <begin position="1"/>
        <end position="23"/>
    </location>
</feature>
<feature type="domain" description="Phosphatidylinositol N-acetylglucosaminyltransferase subunit H conserved" evidence="5">
    <location>
        <begin position="172"/>
        <end position="237"/>
    </location>
</feature>
<feature type="transmembrane region" description="Helical" evidence="3">
    <location>
        <begin position="148"/>
        <end position="166"/>
    </location>
</feature>
<dbReference type="Proteomes" id="UP000000305">
    <property type="component" value="Unassembled WGS sequence"/>
</dbReference>
<evidence type="ECO:0000256" key="2">
    <source>
        <dbReference type="ARBA" id="ARBA00009610"/>
    </source>
</evidence>
<evidence type="ECO:0000313" key="6">
    <source>
        <dbReference type="EMBL" id="EFX65319.1"/>
    </source>
</evidence>
<protein>
    <recommendedName>
        <fullName evidence="5">Phosphatidylinositol N-acetylglucosaminyltransferase subunit H conserved domain-containing protein</fullName>
    </recommendedName>
</protein>
<dbReference type="InterPro" id="IPR044215">
    <property type="entry name" value="PIG-H"/>
</dbReference>
<accession>E9HSG8</accession>
<evidence type="ECO:0000256" key="3">
    <source>
        <dbReference type="SAM" id="Phobius"/>
    </source>
</evidence>
<keyword evidence="7" id="KW-1185">Reference proteome</keyword>
<name>E9HSG8_DAPPU</name>
<evidence type="ECO:0000256" key="4">
    <source>
        <dbReference type="SAM" id="SignalP"/>
    </source>
</evidence>
<organism evidence="6 7">
    <name type="scientific">Daphnia pulex</name>
    <name type="common">Water flea</name>
    <dbReference type="NCBI Taxonomy" id="6669"/>
    <lineage>
        <taxon>Eukaryota</taxon>
        <taxon>Metazoa</taxon>
        <taxon>Ecdysozoa</taxon>
        <taxon>Arthropoda</taxon>
        <taxon>Crustacea</taxon>
        <taxon>Branchiopoda</taxon>
        <taxon>Diplostraca</taxon>
        <taxon>Cladocera</taxon>
        <taxon>Anomopoda</taxon>
        <taxon>Daphniidae</taxon>
        <taxon>Daphnia</taxon>
    </lineage>
</organism>
<dbReference type="eggNOG" id="KOG4551">
    <property type="taxonomic scope" value="Eukaryota"/>
</dbReference>
<keyword evidence="3" id="KW-0812">Transmembrane</keyword>
<dbReference type="AlphaFoldDB" id="E9HSG8"/>